<protein>
    <submittedName>
        <fullName evidence="2">Uncharacterized protein</fullName>
    </submittedName>
</protein>
<dbReference type="EMBL" id="AJIL01000128">
    <property type="protein sequence ID" value="KNE93886.1"/>
    <property type="molecule type" value="Genomic_DNA"/>
</dbReference>
<dbReference type="AlphaFoldDB" id="A0A0L0V3V6"/>
<feature type="non-terminal residue" evidence="2">
    <location>
        <position position="1"/>
    </location>
</feature>
<keyword evidence="3" id="KW-1185">Reference proteome</keyword>
<reference evidence="3" key="1">
    <citation type="submission" date="2014-03" db="EMBL/GenBank/DDBJ databases">
        <title>The Genome Sequence of Puccinia striiformis f. sp. tritici PST-78.</title>
        <authorList>
            <consortium name="The Broad Institute Genome Sequencing Platform"/>
            <person name="Cuomo C."/>
            <person name="Hulbert S."/>
            <person name="Chen X."/>
            <person name="Walker B."/>
            <person name="Young S.K."/>
            <person name="Zeng Q."/>
            <person name="Gargeya S."/>
            <person name="Fitzgerald M."/>
            <person name="Haas B."/>
            <person name="Abouelleil A."/>
            <person name="Alvarado L."/>
            <person name="Arachchi H.M."/>
            <person name="Berlin A.M."/>
            <person name="Chapman S.B."/>
            <person name="Goldberg J."/>
            <person name="Griggs A."/>
            <person name="Gujja S."/>
            <person name="Hansen M."/>
            <person name="Howarth C."/>
            <person name="Imamovic A."/>
            <person name="Larimer J."/>
            <person name="McCowan C."/>
            <person name="Montmayeur A."/>
            <person name="Murphy C."/>
            <person name="Neiman D."/>
            <person name="Pearson M."/>
            <person name="Priest M."/>
            <person name="Roberts A."/>
            <person name="Saif S."/>
            <person name="Shea T."/>
            <person name="Sisk P."/>
            <person name="Sykes S."/>
            <person name="Wortman J."/>
            <person name="Nusbaum C."/>
            <person name="Birren B."/>
        </authorList>
    </citation>
    <scope>NUCLEOTIDE SEQUENCE [LARGE SCALE GENOMIC DNA]</scope>
    <source>
        <strain evidence="3">race PST-78</strain>
    </source>
</reference>
<proteinExistence type="predicted"/>
<name>A0A0L0V3V6_9BASI</name>
<evidence type="ECO:0000256" key="1">
    <source>
        <dbReference type="SAM" id="MobiDB-lite"/>
    </source>
</evidence>
<dbReference type="OrthoDB" id="2505635at2759"/>
<gene>
    <name evidence="2" type="ORF">PSTG_12797</name>
</gene>
<feature type="region of interest" description="Disordered" evidence="1">
    <location>
        <begin position="99"/>
        <end position="132"/>
    </location>
</feature>
<comment type="caution">
    <text evidence="2">The sequence shown here is derived from an EMBL/GenBank/DDBJ whole genome shotgun (WGS) entry which is preliminary data.</text>
</comment>
<organism evidence="2 3">
    <name type="scientific">Puccinia striiformis f. sp. tritici PST-78</name>
    <dbReference type="NCBI Taxonomy" id="1165861"/>
    <lineage>
        <taxon>Eukaryota</taxon>
        <taxon>Fungi</taxon>
        <taxon>Dikarya</taxon>
        <taxon>Basidiomycota</taxon>
        <taxon>Pucciniomycotina</taxon>
        <taxon>Pucciniomycetes</taxon>
        <taxon>Pucciniales</taxon>
        <taxon>Pucciniaceae</taxon>
        <taxon>Puccinia</taxon>
    </lineage>
</organism>
<feature type="compositionally biased region" description="Basic and acidic residues" evidence="1">
    <location>
        <begin position="122"/>
        <end position="132"/>
    </location>
</feature>
<sequence>AHGGALYLGVNAWQLPNGYNILGTVIYWLAEHKNGQTTLEVMLLDFVLLAKSHTSEYLANTVRLVVGKFGIQNKLSICGIVSDKTKNKKSMGILRPFGSHKKNGTAQAQTLRGTAVDTDNSTSKDNDNPEEQIRVNGGPICYYTIQWANTLLYNTVGQYVTIQYLPYIK</sequence>
<dbReference type="Proteomes" id="UP000054564">
    <property type="component" value="Unassembled WGS sequence"/>
</dbReference>
<accession>A0A0L0V3V6</accession>
<evidence type="ECO:0000313" key="3">
    <source>
        <dbReference type="Proteomes" id="UP000054564"/>
    </source>
</evidence>
<evidence type="ECO:0000313" key="2">
    <source>
        <dbReference type="EMBL" id="KNE93886.1"/>
    </source>
</evidence>